<keyword evidence="4 11" id="KW-0808">Transferase</keyword>
<dbReference type="GO" id="GO:0016757">
    <property type="term" value="F:glycosyltransferase activity"/>
    <property type="evidence" value="ECO:0007669"/>
    <property type="project" value="UniProtKB-KW"/>
</dbReference>
<dbReference type="PANTHER" id="PTHR32282">
    <property type="entry name" value="BINDING PROTEIN TRANSPEPTIDASE, PUTATIVE-RELATED"/>
    <property type="match status" value="1"/>
</dbReference>
<evidence type="ECO:0000256" key="8">
    <source>
        <dbReference type="SAM" id="MobiDB-lite"/>
    </source>
</evidence>
<comment type="catalytic activity">
    <reaction evidence="7">
        <text>[GlcNAc-(1-&gt;4)-Mur2Ac(oyl-L-Ala-gamma-D-Glu-L-Lys-D-Ala-D-Ala)](n)-di-trans,octa-cis-undecaprenyl diphosphate + beta-D-GlcNAc-(1-&gt;4)-Mur2Ac(oyl-L-Ala-gamma-D-Glu-L-Lys-D-Ala-D-Ala)-di-trans,octa-cis-undecaprenyl diphosphate = [GlcNAc-(1-&gt;4)-Mur2Ac(oyl-L-Ala-gamma-D-Glu-L-Lys-D-Ala-D-Ala)](n+1)-di-trans,octa-cis-undecaprenyl diphosphate + di-trans,octa-cis-undecaprenyl diphosphate + H(+)</text>
        <dbReference type="Rhea" id="RHEA:23708"/>
        <dbReference type="Rhea" id="RHEA-COMP:9602"/>
        <dbReference type="Rhea" id="RHEA-COMP:9603"/>
        <dbReference type="ChEBI" id="CHEBI:15378"/>
        <dbReference type="ChEBI" id="CHEBI:58405"/>
        <dbReference type="ChEBI" id="CHEBI:60033"/>
        <dbReference type="ChEBI" id="CHEBI:78435"/>
        <dbReference type="EC" id="2.4.99.28"/>
    </reaction>
</comment>
<dbReference type="InterPro" id="IPR036950">
    <property type="entry name" value="PBP_transglycosylase"/>
</dbReference>
<comment type="catalytic activity">
    <reaction evidence="6">
        <text>Preferential cleavage: (Ac)2-L-Lys-D-Ala-|-D-Ala. Also transpeptidation of peptidyl-alanyl moieties that are N-acyl substituents of D-alanine.</text>
        <dbReference type="EC" id="3.4.16.4"/>
    </reaction>
</comment>
<dbReference type="RefSeq" id="WP_381026337.1">
    <property type="nucleotide sequence ID" value="NZ_JBHSNY010000009.1"/>
</dbReference>
<dbReference type="EC" id="2.4.-.-" evidence="11"/>
<dbReference type="PANTHER" id="PTHR32282:SF34">
    <property type="entry name" value="PENICILLIN-BINDING PROTEIN 1A"/>
    <property type="match status" value="1"/>
</dbReference>
<dbReference type="InterPro" id="IPR023346">
    <property type="entry name" value="Lysozyme-like_dom_sf"/>
</dbReference>
<protein>
    <submittedName>
        <fullName evidence="11">Transglycosylase domain-containing protein</fullName>
        <ecNumber evidence="11">2.4.-.-</ecNumber>
    </submittedName>
</protein>
<keyword evidence="5" id="KW-0511">Multifunctional enzyme</keyword>
<evidence type="ECO:0000256" key="7">
    <source>
        <dbReference type="ARBA" id="ARBA00049902"/>
    </source>
</evidence>
<keyword evidence="2" id="KW-0378">Hydrolase</keyword>
<evidence type="ECO:0000256" key="5">
    <source>
        <dbReference type="ARBA" id="ARBA00023268"/>
    </source>
</evidence>
<dbReference type="Gene3D" id="3.40.710.10">
    <property type="entry name" value="DD-peptidase/beta-lactamase superfamily"/>
    <property type="match status" value="2"/>
</dbReference>
<evidence type="ECO:0000256" key="4">
    <source>
        <dbReference type="ARBA" id="ARBA00022679"/>
    </source>
</evidence>
<dbReference type="SUPFAM" id="SSF56601">
    <property type="entry name" value="beta-lactamase/transpeptidase-like"/>
    <property type="match status" value="1"/>
</dbReference>
<dbReference type="InterPro" id="IPR050396">
    <property type="entry name" value="Glycosyltr_51/Transpeptidase"/>
</dbReference>
<keyword evidence="2" id="KW-0645">Protease</keyword>
<name>A0ABW0UUL6_9ACTN</name>
<dbReference type="SUPFAM" id="SSF53955">
    <property type="entry name" value="Lysozyme-like"/>
    <property type="match status" value="1"/>
</dbReference>
<evidence type="ECO:0000256" key="9">
    <source>
        <dbReference type="SAM" id="Phobius"/>
    </source>
</evidence>
<feature type="region of interest" description="Disordered" evidence="8">
    <location>
        <begin position="548"/>
        <end position="570"/>
    </location>
</feature>
<evidence type="ECO:0000256" key="3">
    <source>
        <dbReference type="ARBA" id="ARBA00022676"/>
    </source>
</evidence>
<keyword evidence="1" id="KW-0121">Carboxypeptidase</keyword>
<evidence type="ECO:0000256" key="2">
    <source>
        <dbReference type="ARBA" id="ARBA00022670"/>
    </source>
</evidence>
<accession>A0ABW0UUL6</accession>
<sequence length="585" mass="62992">MRPTTPGRLMRKATGISVSRFVSRSASRLAARRRPHSSPRIPLRVRLRRTRGRWLRRLLVTFVVLIGALCGAALVAYKLTVIPEPHPETVVQSTVFLDTEGSYLGRRGPVDRQEVPLSQVPRHVQDAVIAAENRSFRTDTGISPRAIARAVMATVTGRGRQGGSTITQQYVKNALLSPEQSLSRKAREALIAIKLDRTRSKDEILEGYLNTVYFGRGAAGVQAAARNYFDVAPKDLTVSQGAALAAIVNIPSYYEKAGSDPEVTAKLRDRWEWVLDAMEAGGSITKKQRDAARFPAFRFYPPGETEGQRQYLIDVAAKEAADRLGITEDQLARGGYTVHTTFDLALQDATAELVKDGPDDSDGEVRVHTAVVGIEPGDGAVRVLYGGADYARQPFNDAVSGAVEAGSVLDPFEGVRLAGPLDGLLQSAAPTPLRLASAYAAVAAVGDHAEPHTVARITREGHTVHTTRPDITPQVIDEKGALMVTAQARTQGGYSWPDGRSEAVAVRPEAPGTFFTAGAGGGTARRTVWTTGFDNRLALTVALFADRPGPKKHSSVPAQLPADPSPTAYAEQTATKVWELAVERS</sequence>
<dbReference type="Gene3D" id="1.10.3810.10">
    <property type="entry name" value="Biosynthetic peptidoglycan transglycosylase-like"/>
    <property type="match status" value="1"/>
</dbReference>
<feature type="transmembrane region" description="Helical" evidence="9">
    <location>
        <begin position="54"/>
        <end position="77"/>
    </location>
</feature>
<evidence type="ECO:0000313" key="11">
    <source>
        <dbReference type="EMBL" id="MFC5637251.1"/>
    </source>
</evidence>
<comment type="caution">
    <text evidence="11">The sequence shown here is derived from an EMBL/GenBank/DDBJ whole genome shotgun (WGS) entry which is preliminary data.</text>
</comment>
<proteinExistence type="predicted"/>
<dbReference type="EMBL" id="JBHSNY010000009">
    <property type="protein sequence ID" value="MFC5637251.1"/>
    <property type="molecule type" value="Genomic_DNA"/>
</dbReference>
<dbReference type="Proteomes" id="UP001596154">
    <property type="component" value="Unassembled WGS sequence"/>
</dbReference>
<keyword evidence="3 11" id="KW-0328">Glycosyltransferase</keyword>
<reference evidence="12" key="1">
    <citation type="journal article" date="2019" name="Int. J. Syst. Evol. Microbiol.">
        <title>The Global Catalogue of Microorganisms (GCM) 10K type strain sequencing project: providing services to taxonomists for standard genome sequencing and annotation.</title>
        <authorList>
            <consortium name="The Broad Institute Genomics Platform"/>
            <consortium name="The Broad Institute Genome Sequencing Center for Infectious Disease"/>
            <person name="Wu L."/>
            <person name="Ma J."/>
        </authorList>
    </citation>
    <scope>NUCLEOTIDE SEQUENCE [LARGE SCALE GENOMIC DNA]</scope>
    <source>
        <strain evidence="12">CGMCC 4.7248</strain>
    </source>
</reference>
<gene>
    <name evidence="11" type="ORF">ACFPZJ_26310</name>
</gene>
<feature type="domain" description="Glycosyl transferase family 51" evidence="10">
    <location>
        <begin position="109"/>
        <end position="278"/>
    </location>
</feature>
<keyword evidence="9" id="KW-0472">Membrane</keyword>
<keyword evidence="12" id="KW-1185">Reference proteome</keyword>
<evidence type="ECO:0000259" key="10">
    <source>
        <dbReference type="Pfam" id="PF00912"/>
    </source>
</evidence>
<evidence type="ECO:0000256" key="6">
    <source>
        <dbReference type="ARBA" id="ARBA00034000"/>
    </source>
</evidence>
<evidence type="ECO:0000313" key="12">
    <source>
        <dbReference type="Proteomes" id="UP001596154"/>
    </source>
</evidence>
<organism evidence="11 12">
    <name type="scientific">Streptomyces bullii</name>
    <dbReference type="NCBI Taxonomy" id="349910"/>
    <lineage>
        <taxon>Bacteria</taxon>
        <taxon>Bacillati</taxon>
        <taxon>Actinomycetota</taxon>
        <taxon>Actinomycetes</taxon>
        <taxon>Kitasatosporales</taxon>
        <taxon>Streptomycetaceae</taxon>
        <taxon>Streptomyces</taxon>
    </lineage>
</organism>
<dbReference type="Pfam" id="PF00912">
    <property type="entry name" value="Transgly"/>
    <property type="match status" value="1"/>
</dbReference>
<evidence type="ECO:0000256" key="1">
    <source>
        <dbReference type="ARBA" id="ARBA00022645"/>
    </source>
</evidence>
<keyword evidence="9" id="KW-1133">Transmembrane helix</keyword>
<dbReference type="InterPro" id="IPR001264">
    <property type="entry name" value="Glyco_trans_51"/>
</dbReference>
<dbReference type="InterPro" id="IPR012338">
    <property type="entry name" value="Beta-lactam/transpept-like"/>
</dbReference>
<keyword evidence="9" id="KW-0812">Transmembrane</keyword>